<dbReference type="GO" id="GO:0003844">
    <property type="term" value="F:1,4-alpha-glucan branching enzyme activity"/>
    <property type="evidence" value="ECO:0007669"/>
    <property type="project" value="UniProtKB-EC"/>
</dbReference>
<organism evidence="2 3">
    <name type="scientific">Reinekea forsetii</name>
    <dbReference type="NCBI Taxonomy" id="1336806"/>
    <lineage>
        <taxon>Bacteria</taxon>
        <taxon>Pseudomonadati</taxon>
        <taxon>Pseudomonadota</taxon>
        <taxon>Gammaproteobacteria</taxon>
        <taxon>Oceanospirillales</taxon>
        <taxon>Saccharospirillaceae</taxon>
        <taxon>Reinekea</taxon>
    </lineage>
</organism>
<dbReference type="Gene3D" id="2.60.40.10">
    <property type="entry name" value="Immunoglobulins"/>
    <property type="match status" value="1"/>
</dbReference>
<sequence>MAVKKKYLKSKPICKCTFSLPKAAAPNADRVTLVGDFNNWAETTLELKQLKSGEFRVDLDLPIGQQYQYRYLIDGTCWANDWAADDYVRVPEYGTDNSVLSL</sequence>
<dbReference type="EMBL" id="CP011797">
    <property type="protein sequence ID" value="ATX77254.1"/>
    <property type="molecule type" value="Genomic_DNA"/>
</dbReference>
<evidence type="ECO:0000313" key="2">
    <source>
        <dbReference type="EMBL" id="ATX77254.1"/>
    </source>
</evidence>
<dbReference type="OrthoDB" id="5451596at2"/>
<dbReference type="Pfam" id="PF02922">
    <property type="entry name" value="CBM_48"/>
    <property type="match status" value="1"/>
</dbReference>
<dbReference type="Proteomes" id="UP000229757">
    <property type="component" value="Chromosome"/>
</dbReference>
<evidence type="ECO:0000313" key="3">
    <source>
        <dbReference type="Proteomes" id="UP000229757"/>
    </source>
</evidence>
<dbReference type="CDD" id="cd07184">
    <property type="entry name" value="E_set_Isoamylase_like_N"/>
    <property type="match status" value="1"/>
</dbReference>
<proteinExistence type="predicted"/>
<dbReference type="AlphaFoldDB" id="A0A2K8KVK6"/>
<dbReference type="InterPro" id="IPR004193">
    <property type="entry name" value="Glyco_hydro_13_N"/>
</dbReference>
<dbReference type="GO" id="GO:0004553">
    <property type="term" value="F:hydrolase activity, hydrolyzing O-glycosyl compounds"/>
    <property type="evidence" value="ECO:0007669"/>
    <property type="project" value="InterPro"/>
</dbReference>
<feature type="domain" description="Glycoside hydrolase family 13 N-terminal" evidence="1">
    <location>
        <begin position="25"/>
        <end position="76"/>
    </location>
</feature>
<gene>
    <name evidence="2" type="ORF">REIFOR_02120</name>
</gene>
<keyword evidence="2" id="KW-0328">Glycosyltransferase</keyword>
<dbReference type="InterPro" id="IPR013783">
    <property type="entry name" value="Ig-like_fold"/>
</dbReference>
<protein>
    <submittedName>
        <fullName evidence="2">Glycogen-binding protein, CBM48 family</fullName>
        <ecNumber evidence="2">2.4.1.18</ecNumber>
    </submittedName>
</protein>
<dbReference type="SUPFAM" id="SSF81296">
    <property type="entry name" value="E set domains"/>
    <property type="match status" value="1"/>
</dbReference>
<accession>A0A2K8KVK6</accession>
<dbReference type="EC" id="2.4.1.18" evidence="2"/>
<evidence type="ECO:0000259" key="1">
    <source>
        <dbReference type="Pfam" id="PF02922"/>
    </source>
</evidence>
<keyword evidence="3" id="KW-1185">Reference proteome</keyword>
<dbReference type="InterPro" id="IPR014756">
    <property type="entry name" value="Ig_E-set"/>
</dbReference>
<dbReference type="GO" id="GO:0005975">
    <property type="term" value="P:carbohydrate metabolic process"/>
    <property type="evidence" value="ECO:0007669"/>
    <property type="project" value="InterPro"/>
</dbReference>
<dbReference type="KEGG" id="rfo:REIFOR_02120"/>
<reference evidence="2 3" key="1">
    <citation type="journal article" date="2017" name="Environ. Microbiol.">
        <title>Genomic and physiological analyses of 'Reinekea forsetii' reveal a versatile opportunistic lifestyle during spring algae blooms.</title>
        <authorList>
            <person name="Avci B."/>
            <person name="Hahnke R.L."/>
            <person name="Chafee M."/>
            <person name="Fischer T."/>
            <person name="Gruber-Vodicka H."/>
            <person name="Tegetmeyer H.E."/>
            <person name="Harder J."/>
            <person name="Fuchs B.M."/>
            <person name="Amann R.I."/>
            <person name="Teeling H."/>
        </authorList>
    </citation>
    <scope>NUCLEOTIDE SEQUENCE [LARGE SCALE GENOMIC DNA]</scope>
    <source>
        <strain evidence="2 3">Hel1_31_D35</strain>
    </source>
</reference>
<keyword evidence="2" id="KW-0808">Transferase</keyword>
<dbReference type="RefSeq" id="WP_100257526.1">
    <property type="nucleotide sequence ID" value="NZ_CP011797.1"/>
</dbReference>
<name>A0A2K8KVK6_9GAMM</name>